<dbReference type="EMBL" id="JAPFFF010000009">
    <property type="protein sequence ID" value="KAK8882045.1"/>
    <property type="molecule type" value="Genomic_DNA"/>
</dbReference>
<dbReference type="SUPFAM" id="SSF48371">
    <property type="entry name" value="ARM repeat"/>
    <property type="match status" value="1"/>
</dbReference>
<dbReference type="Proteomes" id="UP001470230">
    <property type="component" value="Unassembled WGS sequence"/>
</dbReference>
<evidence type="ECO:0000313" key="2">
    <source>
        <dbReference type="Proteomes" id="UP001470230"/>
    </source>
</evidence>
<comment type="caution">
    <text evidence="1">The sequence shown here is derived from an EMBL/GenBank/DDBJ whole genome shotgun (WGS) entry which is preliminary data.</text>
</comment>
<evidence type="ECO:0000313" key="1">
    <source>
        <dbReference type="EMBL" id="KAK8882045.1"/>
    </source>
</evidence>
<protein>
    <submittedName>
        <fullName evidence="1">Uncharacterized protein</fullName>
    </submittedName>
</protein>
<name>A0ABR2JT26_9EUKA</name>
<gene>
    <name evidence="1" type="ORF">M9Y10_044685</name>
</gene>
<proteinExistence type="predicted"/>
<organism evidence="1 2">
    <name type="scientific">Tritrichomonas musculus</name>
    <dbReference type="NCBI Taxonomy" id="1915356"/>
    <lineage>
        <taxon>Eukaryota</taxon>
        <taxon>Metamonada</taxon>
        <taxon>Parabasalia</taxon>
        <taxon>Tritrichomonadida</taxon>
        <taxon>Tritrichomonadidae</taxon>
        <taxon>Tritrichomonas</taxon>
    </lineage>
</organism>
<keyword evidence="2" id="KW-1185">Reference proteome</keyword>
<sequence>MKWERLFIILEISDNSDKIEKDDANKSNDEILTSNTKNQSVDLENSIVSQNNPSSEDICELYLSLNKDQEINSQNYLFSFPEKLQEKYPNCQPYKLLANAFSYFVITENELFQKFCDVGGSIDSLLDHYIPFINIYDFINSEDNEMRLQMIRSITFLFLSHANVISRYEDLLKDYFSVLLVIMDRADILSQIEAFRCATSIYSSCSDQFPLKIQRLWLFRIVAYSQPSSVLQYMAVNFVTEVYRDDFQFIPLCNVLIKRGIENTDSISAIESYLKLAVNEDPFDIYIFLIRLLIQHHYLSRSAANIICNTLEVFICDGNSTTINYILFLFRKLMLFYAYANKNKQYKYRQFLINLMYDKIVTMPNIKSFRKSIQEILNAIVRNGYLQDLKDKVKDVAIADELTDCFLKEKGFPLNDNKKLKLFALYPYDSEIDSSLIENDYSDQSDSDMNY</sequence>
<dbReference type="InterPro" id="IPR016024">
    <property type="entry name" value="ARM-type_fold"/>
</dbReference>
<accession>A0ABR2JT26</accession>
<reference evidence="1 2" key="1">
    <citation type="submission" date="2024-04" db="EMBL/GenBank/DDBJ databases">
        <title>Tritrichomonas musculus Genome.</title>
        <authorList>
            <person name="Alves-Ferreira E."/>
            <person name="Grigg M."/>
            <person name="Lorenzi H."/>
            <person name="Galac M."/>
        </authorList>
    </citation>
    <scope>NUCLEOTIDE SEQUENCE [LARGE SCALE GENOMIC DNA]</scope>
    <source>
        <strain evidence="1 2">EAF2021</strain>
    </source>
</reference>